<reference evidence="1" key="2">
    <citation type="journal article" date="2015" name="Fish Shellfish Immunol.">
        <title>Early steps in the European eel (Anguilla anguilla)-Vibrio vulnificus interaction in the gills: Role of the RtxA13 toxin.</title>
        <authorList>
            <person name="Callol A."/>
            <person name="Pajuelo D."/>
            <person name="Ebbesson L."/>
            <person name="Teles M."/>
            <person name="MacKenzie S."/>
            <person name="Amaro C."/>
        </authorList>
    </citation>
    <scope>NUCLEOTIDE SEQUENCE</scope>
</reference>
<dbReference type="EMBL" id="GBXM01006728">
    <property type="protein sequence ID" value="JAI01850.1"/>
    <property type="molecule type" value="Transcribed_RNA"/>
</dbReference>
<accession>A0A0E9XGT1</accession>
<proteinExistence type="predicted"/>
<protein>
    <submittedName>
        <fullName evidence="1">Uncharacterized protein</fullName>
    </submittedName>
</protein>
<evidence type="ECO:0000313" key="1">
    <source>
        <dbReference type="EMBL" id="JAI01850.1"/>
    </source>
</evidence>
<reference evidence="1" key="1">
    <citation type="submission" date="2014-11" db="EMBL/GenBank/DDBJ databases">
        <authorList>
            <person name="Amaro Gonzalez C."/>
        </authorList>
    </citation>
    <scope>NUCLEOTIDE SEQUENCE</scope>
</reference>
<name>A0A0E9XGT1_ANGAN</name>
<organism evidence="1">
    <name type="scientific">Anguilla anguilla</name>
    <name type="common">European freshwater eel</name>
    <name type="synonym">Muraena anguilla</name>
    <dbReference type="NCBI Taxonomy" id="7936"/>
    <lineage>
        <taxon>Eukaryota</taxon>
        <taxon>Metazoa</taxon>
        <taxon>Chordata</taxon>
        <taxon>Craniata</taxon>
        <taxon>Vertebrata</taxon>
        <taxon>Euteleostomi</taxon>
        <taxon>Actinopterygii</taxon>
        <taxon>Neopterygii</taxon>
        <taxon>Teleostei</taxon>
        <taxon>Anguilliformes</taxon>
        <taxon>Anguillidae</taxon>
        <taxon>Anguilla</taxon>
    </lineage>
</organism>
<sequence>MQADLPACTNFVYQPRNSWSK</sequence>
<dbReference type="AlphaFoldDB" id="A0A0E9XGT1"/>